<dbReference type="PROSITE" id="PS50222">
    <property type="entry name" value="EF_HAND_2"/>
    <property type="match status" value="1"/>
</dbReference>
<evidence type="ECO:0000313" key="4">
    <source>
        <dbReference type="Proteomes" id="UP000094527"/>
    </source>
</evidence>
<evidence type="ECO:0000259" key="2">
    <source>
        <dbReference type="PROSITE" id="PS50222"/>
    </source>
</evidence>
<dbReference type="InterPro" id="IPR018247">
    <property type="entry name" value="EF_Hand_1_Ca_BS"/>
</dbReference>
<dbReference type="EMBL" id="LJIJ01001695">
    <property type="protein sequence ID" value="ODM91030.1"/>
    <property type="molecule type" value="Genomic_DNA"/>
</dbReference>
<keyword evidence="3" id="KW-0418">Kinase</keyword>
<organism evidence="3 4">
    <name type="scientific">Orchesella cincta</name>
    <name type="common">Springtail</name>
    <name type="synonym">Podura cincta</name>
    <dbReference type="NCBI Taxonomy" id="48709"/>
    <lineage>
        <taxon>Eukaryota</taxon>
        <taxon>Metazoa</taxon>
        <taxon>Ecdysozoa</taxon>
        <taxon>Arthropoda</taxon>
        <taxon>Hexapoda</taxon>
        <taxon>Collembola</taxon>
        <taxon>Entomobryomorpha</taxon>
        <taxon>Entomobryoidea</taxon>
        <taxon>Orchesellidae</taxon>
        <taxon>Orchesellinae</taxon>
        <taxon>Orchesella</taxon>
    </lineage>
</organism>
<evidence type="ECO:0000256" key="1">
    <source>
        <dbReference type="ARBA" id="ARBA00022837"/>
    </source>
</evidence>
<keyword evidence="1" id="KW-0106">Calcium</keyword>
<gene>
    <name evidence="3" type="ORF">Ocin01_15649</name>
</gene>
<dbReference type="OMA" id="DSECCKH"/>
<dbReference type="SUPFAM" id="SSF47473">
    <property type="entry name" value="EF-hand"/>
    <property type="match status" value="1"/>
</dbReference>
<evidence type="ECO:0000313" key="3">
    <source>
        <dbReference type="EMBL" id="ODM91030.1"/>
    </source>
</evidence>
<dbReference type="GO" id="GO:0005509">
    <property type="term" value="F:calcium ion binding"/>
    <property type="evidence" value="ECO:0007669"/>
    <property type="project" value="InterPro"/>
</dbReference>
<accession>A0A1D2MDH0</accession>
<dbReference type="GO" id="GO:0016301">
    <property type="term" value="F:kinase activity"/>
    <property type="evidence" value="ECO:0007669"/>
    <property type="project" value="UniProtKB-KW"/>
</dbReference>
<dbReference type="Proteomes" id="UP000094527">
    <property type="component" value="Unassembled WGS sequence"/>
</dbReference>
<sequence>MKVASQCCRINLFTNFCRDGAKGTPCCGVRDCNIFCCNCSEGGCRDGDHTVFKHYWNKLVSHVRGSRYARNIHDNSLSREQDEHEHDKNKDGFYDINEAHNILLSGSCGNYTEKVSHFAEKFNQMDKDNDGKLSYEEING</sequence>
<comment type="caution">
    <text evidence="3">The sequence shown here is derived from an EMBL/GenBank/DDBJ whole genome shotgun (WGS) entry which is preliminary data.</text>
</comment>
<dbReference type="CDD" id="cd00051">
    <property type="entry name" value="EFh"/>
    <property type="match status" value="1"/>
</dbReference>
<keyword evidence="4" id="KW-1185">Reference proteome</keyword>
<dbReference type="InterPro" id="IPR011992">
    <property type="entry name" value="EF-hand-dom_pair"/>
</dbReference>
<dbReference type="InterPro" id="IPR002048">
    <property type="entry name" value="EF_hand_dom"/>
</dbReference>
<dbReference type="Gene3D" id="1.10.238.10">
    <property type="entry name" value="EF-hand"/>
    <property type="match status" value="1"/>
</dbReference>
<reference evidence="3 4" key="1">
    <citation type="journal article" date="2016" name="Genome Biol. Evol.">
        <title>Gene Family Evolution Reflects Adaptation to Soil Environmental Stressors in the Genome of the Collembolan Orchesella cincta.</title>
        <authorList>
            <person name="Faddeeva-Vakhrusheva A."/>
            <person name="Derks M.F."/>
            <person name="Anvar S.Y."/>
            <person name="Agamennone V."/>
            <person name="Suring W."/>
            <person name="Smit S."/>
            <person name="van Straalen N.M."/>
            <person name="Roelofs D."/>
        </authorList>
    </citation>
    <scope>NUCLEOTIDE SEQUENCE [LARGE SCALE GENOMIC DNA]</scope>
    <source>
        <tissue evidence="3">Mixed pool</tissue>
    </source>
</reference>
<dbReference type="Gene3D" id="3.30.70.2800">
    <property type="match status" value="1"/>
</dbReference>
<dbReference type="AlphaFoldDB" id="A0A1D2MDH0"/>
<protein>
    <submittedName>
        <fullName evidence="3">Calcium-dependent protein kinase 2</fullName>
    </submittedName>
</protein>
<dbReference type="OrthoDB" id="8015076at2759"/>
<proteinExistence type="predicted"/>
<feature type="domain" description="EF-hand" evidence="2">
    <location>
        <begin position="113"/>
        <end position="140"/>
    </location>
</feature>
<name>A0A1D2MDH0_ORCCI</name>
<keyword evidence="3" id="KW-0808">Transferase</keyword>
<dbReference type="PROSITE" id="PS00018">
    <property type="entry name" value="EF_HAND_1"/>
    <property type="match status" value="1"/>
</dbReference>